<keyword evidence="7" id="KW-0206">Cytoskeleton</keyword>
<evidence type="ECO:0000313" key="11">
    <source>
        <dbReference type="EMBL" id="GIY23354.1"/>
    </source>
</evidence>
<evidence type="ECO:0000256" key="3">
    <source>
        <dbReference type="ARBA" id="ARBA00022574"/>
    </source>
</evidence>
<organism evidence="11 12">
    <name type="scientific">Caerostris extrusa</name>
    <name type="common">Bark spider</name>
    <name type="synonym">Caerostris bankana</name>
    <dbReference type="NCBI Taxonomy" id="172846"/>
    <lineage>
        <taxon>Eukaryota</taxon>
        <taxon>Metazoa</taxon>
        <taxon>Ecdysozoa</taxon>
        <taxon>Arthropoda</taxon>
        <taxon>Chelicerata</taxon>
        <taxon>Arachnida</taxon>
        <taxon>Araneae</taxon>
        <taxon>Araneomorphae</taxon>
        <taxon>Entelegynae</taxon>
        <taxon>Araneoidea</taxon>
        <taxon>Araneidae</taxon>
        <taxon>Caerostris</taxon>
    </lineage>
</organism>
<keyword evidence="12" id="KW-1185">Reference proteome</keyword>
<protein>
    <submittedName>
        <fullName evidence="11">WD repeat-containing protein dyf-2</fullName>
    </submittedName>
</protein>
<keyword evidence="6" id="KW-0969">Cilium</keyword>
<feature type="region of interest" description="Disordered" evidence="9">
    <location>
        <begin position="142"/>
        <end position="164"/>
    </location>
</feature>
<proteinExistence type="predicted"/>
<evidence type="ECO:0000256" key="6">
    <source>
        <dbReference type="ARBA" id="ARBA00023069"/>
    </source>
</evidence>
<evidence type="ECO:0000256" key="9">
    <source>
        <dbReference type="SAM" id="MobiDB-lite"/>
    </source>
</evidence>
<gene>
    <name evidence="11" type="primary">dyf-2</name>
    <name evidence="11" type="ORF">CEXT_426211</name>
</gene>
<evidence type="ECO:0000256" key="5">
    <source>
        <dbReference type="ARBA" id="ARBA00022794"/>
    </source>
</evidence>
<dbReference type="InterPro" id="IPR040379">
    <property type="entry name" value="WDR19/dyf-2"/>
</dbReference>
<keyword evidence="2" id="KW-0963">Cytoplasm</keyword>
<keyword evidence="5" id="KW-0970">Cilium biogenesis/degradation</keyword>
<comment type="caution">
    <text evidence="11">The sequence shown here is derived from an EMBL/GenBank/DDBJ whole genome shotgun (WGS) entry which is preliminary data.</text>
</comment>
<dbReference type="GO" id="GO:0060271">
    <property type="term" value="P:cilium assembly"/>
    <property type="evidence" value="ECO:0007669"/>
    <property type="project" value="TreeGrafter"/>
</dbReference>
<comment type="subcellular location">
    <subcellularLocation>
        <location evidence="1">Cytoplasm</location>
        <location evidence="1">Cytoskeleton</location>
        <location evidence="1">Cilium basal body</location>
    </subcellularLocation>
</comment>
<keyword evidence="3" id="KW-0853">WD repeat</keyword>
<keyword evidence="4" id="KW-0677">Repeat</keyword>
<reference evidence="11 12" key="1">
    <citation type="submission" date="2021-06" db="EMBL/GenBank/DDBJ databases">
        <title>Caerostris extrusa draft genome.</title>
        <authorList>
            <person name="Kono N."/>
            <person name="Arakawa K."/>
        </authorList>
    </citation>
    <scope>NUCLEOTIDE SEQUENCE [LARGE SCALE GENOMIC DNA]</scope>
</reference>
<evidence type="ECO:0000256" key="8">
    <source>
        <dbReference type="ARBA" id="ARBA00023273"/>
    </source>
</evidence>
<dbReference type="PANTHER" id="PTHR14920:SF0">
    <property type="entry name" value="WD REPEAT DOMAIN 19"/>
    <property type="match status" value="1"/>
</dbReference>
<evidence type="ECO:0000256" key="4">
    <source>
        <dbReference type="ARBA" id="ARBA00022737"/>
    </source>
</evidence>
<dbReference type="GO" id="GO:0035721">
    <property type="term" value="P:intraciliary retrograde transport"/>
    <property type="evidence" value="ECO:0007669"/>
    <property type="project" value="InterPro"/>
</dbReference>
<dbReference type="GO" id="GO:0030991">
    <property type="term" value="C:intraciliary transport particle A"/>
    <property type="evidence" value="ECO:0007669"/>
    <property type="project" value="TreeGrafter"/>
</dbReference>
<sequence>MMCRFLLRPCSECQKAGLNISAHKAAVVLMRPEYRSKLDPKYKRKIENIVRKYQKNEEEELNIPCPYCDVEVPQTSLYCEHCKYNLPYCIITGYHIVRNDIALCPKCQFPGILAEFSRSLTTDKTCPMCLSEISSSELIEVEKVPPENFDEEDVTTPNKNDSHK</sequence>
<dbReference type="Proteomes" id="UP001054945">
    <property type="component" value="Unassembled WGS sequence"/>
</dbReference>
<evidence type="ECO:0000256" key="7">
    <source>
        <dbReference type="ARBA" id="ARBA00023212"/>
    </source>
</evidence>
<evidence type="ECO:0000256" key="1">
    <source>
        <dbReference type="ARBA" id="ARBA00004120"/>
    </source>
</evidence>
<evidence type="ECO:0000259" key="10">
    <source>
        <dbReference type="Pfam" id="PF23145"/>
    </source>
</evidence>
<dbReference type="PANTHER" id="PTHR14920">
    <property type="entry name" value="OSMOTIC AVOIDANCE ABNORMAL PROTEIN 1/WD REPEAT MEMBRANE PROTEIN"/>
    <property type="match status" value="1"/>
</dbReference>
<keyword evidence="8" id="KW-0966">Cell projection</keyword>
<evidence type="ECO:0000256" key="2">
    <source>
        <dbReference type="ARBA" id="ARBA00022490"/>
    </source>
</evidence>
<dbReference type="Pfam" id="PF23145">
    <property type="entry name" value="Zf_2nd_IFT121"/>
    <property type="match status" value="1"/>
</dbReference>
<feature type="compositionally biased region" description="Polar residues" evidence="9">
    <location>
        <begin position="155"/>
        <end position="164"/>
    </location>
</feature>
<accession>A0AAV4RQE7</accession>
<name>A0AAV4RQE7_CAEEX</name>
<dbReference type="InterPro" id="IPR056170">
    <property type="entry name" value="Znf_IFT121-like"/>
</dbReference>
<dbReference type="EMBL" id="BPLR01008266">
    <property type="protein sequence ID" value="GIY23354.1"/>
    <property type="molecule type" value="Genomic_DNA"/>
</dbReference>
<feature type="domain" description="IFT121-like zinc finger" evidence="10">
    <location>
        <begin position="87"/>
        <end position="133"/>
    </location>
</feature>
<dbReference type="GO" id="GO:0005929">
    <property type="term" value="C:cilium"/>
    <property type="evidence" value="ECO:0007669"/>
    <property type="project" value="TreeGrafter"/>
</dbReference>
<evidence type="ECO:0000313" key="12">
    <source>
        <dbReference type="Proteomes" id="UP001054945"/>
    </source>
</evidence>
<dbReference type="AlphaFoldDB" id="A0AAV4RQE7"/>